<evidence type="ECO:0000313" key="1">
    <source>
        <dbReference type="EMBL" id="KEQ18726.1"/>
    </source>
</evidence>
<proteinExistence type="predicted"/>
<name>A0A081NJV3_9GAMM</name>
<dbReference type="EMBL" id="JOKH01000001">
    <property type="protein sequence ID" value="KEQ18726.1"/>
    <property type="molecule type" value="Genomic_DNA"/>
</dbReference>
<evidence type="ECO:0000313" key="2">
    <source>
        <dbReference type="Proteomes" id="UP000028073"/>
    </source>
</evidence>
<dbReference type="Proteomes" id="UP000028073">
    <property type="component" value="Unassembled WGS sequence"/>
</dbReference>
<dbReference type="AlphaFoldDB" id="A0A081NJV3"/>
<keyword evidence="2" id="KW-1185">Reference proteome</keyword>
<sequence>MIQFLWLYFQGFDFEQICSMVAVFPGMDVRSLMQTLYSTGLPSQALTLFSETQLAQLLPLASQHPQIAQLLSWIISQEGQGLDTFTQMLEVSPNFLAILAAIMRSESIGRNLHQNWKYIQGANNGTTPVFQIIMGLINQQGNRWHSVGLPTCGSRMFQCLSYHFPEILSESLVSHTLAGVLLVNTSQVAMTILHLLLNHPDLYSIVFGLEAVDHQGVTVMLTTLSTEYNVLGIEGKPEQANSLLKNFLLALMTPDKLKKLIALARENDYEGFQDELKD</sequence>
<gene>
    <name evidence="1" type="ORF">GZ78_01055</name>
</gene>
<dbReference type="STRING" id="1137799.GZ78_01055"/>
<comment type="caution">
    <text evidence="1">The sequence shown here is derived from an EMBL/GenBank/DDBJ whole genome shotgun (WGS) entry which is preliminary data.</text>
</comment>
<protein>
    <submittedName>
        <fullName evidence="1">Uncharacterized protein</fullName>
    </submittedName>
</protein>
<organism evidence="1 2">
    <name type="scientific">Endozoicomonas numazuensis</name>
    <dbReference type="NCBI Taxonomy" id="1137799"/>
    <lineage>
        <taxon>Bacteria</taxon>
        <taxon>Pseudomonadati</taxon>
        <taxon>Pseudomonadota</taxon>
        <taxon>Gammaproteobacteria</taxon>
        <taxon>Oceanospirillales</taxon>
        <taxon>Endozoicomonadaceae</taxon>
        <taxon>Endozoicomonas</taxon>
    </lineage>
</organism>
<reference evidence="1 2" key="1">
    <citation type="submission" date="2014-06" db="EMBL/GenBank/DDBJ databases">
        <title>Whole Genome Sequences of Three Symbiotic Endozoicomonas Bacteria.</title>
        <authorList>
            <person name="Neave M.J."/>
            <person name="Apprill A."/>
            <person name="Voolstra C.R."/>
        </authorList>
    </citation>
    <scope>NUCLEOTIDE SEQUENCE [LARGE SCALE GENOMIC DNA]</scope>
    <source>
        <strain evidence="1 2">DSM 25634</strain>
    </source>
</reference>
<accession>A0A081NJV3</accession>